<organism evidence="2 3">
    <name type="scientific">Ureibacillus yapensis</name>
    <dbReference type="NCBI Taxonomy" id="2304605"/>
    <lineage>
        <taxon>Bacteria</taxon>
        <taxon>Bacillati</taxon>
        <taxon>Bacillota</taxon>
        <taxon>Bacilli</taxon>
        <taxon>Bacillales</taxon>
        <taxon>Caryophanaceae</taxon>
        <taxon>Ureibacillus</taxon>
    </lineage>
</organism>
<proteinExistence type="predicted"/>
<keyword evidence="1" id="KW-1133">Transmembrane helix</keyword>
<sequence>MIILTVEILLWVILALLVICFALILYLIIRRKVQERRKRAAKEYIEKTEGLWEAFLLEGGDFNEEQVPKNKSEIMAVEYIFLSYIQNMYNEEVSRKIGEFSNKYLLNYYEKELKGKNWGRRINALYKLIDFRLVELVPYIEGLSHKQKSKEEQFLLLKIYSIFNKDKFDQIILSNKYSFSEIEYKQIFSLLDESILLQLTNRLDEMQLNAQYALIDTVGYIGNIEFVQILEKLLDSKNSEIRIRSLKGIEKMGLVKNLELFLPFVTSPVWEERLMVAKVFLHVPLKFTLEHLMILLKDSNRQVRQQAASTFSNFPEAESVLNNDSLSPVLEDSLNVVQEMITRRL</sequence>
<evidence type="ECO:0000313" key="3">
    <source>
        <dbReference type="Proteomes" id="UP000265692"/>
    </source>
</evidence>
<protein>
    <recommendedName>
        <fullName evidence="4">HEAT repeat domain-containing protein</fullName>
    </recommendedName>
</protein>
<dbReference type="InterPro" id="IPR011989">
    <property type="entry name" value="ARM-like"/>
</dbReference>
<dbReference type="SUPFAM" id="SSF48371">
    <property type="entry name" value="ARM repeat"/>
    <property type="match status" value="1"/>
</dbReference>
<accession>A0A396SL04</accession>
<dbReference type="AlphaFoldDB" id="A0A396SL04"/>
<dbReference type="Gene3D" id="1.25.10.10">
    <property type="entry name" value="Leucine-rich Repeat Variant"/>
    <property type="match status" value="1"/>
</dbReference>
<keyword evidence="1" id="KW-0472">Membrane</keyword>
<gene>
    <name evidence="2" type="ORF">D1B33_02320</name>
</gene>
<reference evidence="2 3" key="1">
    <citation type="submission" date="2018-08" db="EMBL/GenBank/DDBJ databases">
        <title>Lysinibacillus sp. YLB-03 draft genome sequence.</title>
        <authorList>
            <person name="Yu L."/>
        </authorList>
    </citation>
    <scope>NUCLEOTIDE SEQUENCE [LARGE SCALE GENOMIC DNA]</scope>
    <source>
        <strain evidence="2 3">YLB-03</strain>
    </source>
</reference>
<keyword evidence="1" id="KW-0812">Transmembrane</keyword>
<evidence type="ECO:0000313" key="2">
    <source>
        <dbReference type="EMBL" id="RHW39707.1"/>
    </source>
</evidence>
<dbReference type="Proteomes" id="UP000265692">
    <property type="component" value="Unassembled WGS sequence"/>
</dbReference>
<dbReference type="RefSeq" id="WP_118874718.1">
    <property type="nucleotide sequence ID" value="NZ_QWEI01000001.1"/>
</dbReference>
<name>A0A396SL04_9BACL</name>
<evidence type="ECO:0008006" key="4">
    <source>
        <dbReference type="Google" id="ProtNLM"/>
    </source>
</evidence>
<dbReference type="InterPro" id="IPR016024">
    <property type="entry name" value="ARM-type_fold"/>
</dbReference>
<comment type="caution">
    <text evidence="2">The sequence shown here is derived from an EMBL/GenBank/DDBJ whole genome shotgun (WGS) entry which is preliminary data.</text>
</comment>
<dbReference type="OrthoDB" id="2112914at2"/>
<keyword evidence="3" id="KW-1185">Reference proteome</keyword>
<dbReference type="EMBL" id="QWEI01000001">
    <property type="protein sequence ID" value="RHW39707.1"/>
    <property type="molecule type" value="Genomic_DNA"/>
</dbReference>
<evidence type="ECO:0000256" key="1">
    <source>
        <dbReference type="SAM" id="Phobius"/>
    </source>
</evidence>
<feature type="transmembrane region" description="Helical" evidence="1">
    <location>
        <begin position="6"/>
        <end position="29"/>
    </location>
</feature>